<protein>
    <submittedName>
        <fullName evidence="1">Uncharacterized protein</fullName>
    </submittedName>
</protein>
<gene>
    <name evidence="1" type="ORF">E2L05_15455</name>
</gene>
<organism evidence="1 2">
    <name type="scientific">Meridianimarinicoccus aquatilis</name>
    <dbReference type="NCBI Taxonomy" id="2552766"/>
    <lineage>
        <taxon>Bacteria</taxon>
        <taxon>Pseudomonadati</taxon>
        <taxon>Pseudomonadota</taxon>
        <taxon>Alphaproteobacteria</taxon>
        <taxon>Rhodobacterales</taxon>
        <taxon>Paracoccaceae</taxon>
        <taxon>Meridianimarinicoccus</taxon>
    </lineage>
</organism>
<accession>A0A4R6AS36</accession>
<dbReference type="RefSeq" id="WP_133343788.1">
    <property type="nucleotide sequence ID" value="NZ_SMZO01000044.1"/>
</dbReference>
<proteinExistence type="predicted"/>
<evidence type="ECO:0000313" key="2">
    <source>
        <dbReference type="Proteomes" id="UP000294562"/>
    </source>
</evidence>
<reference evidence="1 2" key="1">
    <citation type="submission" date="2019-03" db="EMBL/GenBank/DDBJ databases">
        <title>Rhodobacteraceae bacterium SM1902, a new member of the family Rhodobacteraceae isolated from Yantai.</title>
        <authorList>
            <person name="Sun Y."/>
        </authorList>
    </citation>
    <scope>NUCLEOTIDE SEQUENCE [LARGE SCALE GENOMIC DNA]</scope>
    <source>
        <strain evidence="1 2">SM1902</strain>
    </source>
</reference>
<name>A0A4R6AS36_9RHOB</name>
<sequence>MGCGFIPGPIDNPGIQAFIGPQAIYVNNFFTGEFQFPEGTLFLDQDHTRDDFSMQAWDGPSIFELRSGTFTVGSATIGKSIQSNEYRALGFGAIAPATVKFLGGKFAGNWNFVPYSGDEPEKAASRFELHKDFTWDRSVFSGIPGELALASSAVTLTVGPLMEVTGLIENPGTITFAEGDVGTTQIL</sequence>
<dbReference type="OrthoDB" id="9854483at2"/>
<dbReference type="Proteomes" id="UP000294562">
    <property type="component" value="Unassembled WGS sequence"/>
</dbReference>
<dbReference type="EMBL" id="SMZO01000044">
    <property type="protein sequence ID" value="TDL85448.1"/>
    <property type="molecule type" value="Genomic_DNA"/>
</dbReference>
<dbReference type="AlphaFoldDB" id="A0A4R6AS36"/>
<comment type="caution">
    <text evidence="1">The sequence shown here is derived from an EMBL/GenBank/DDBJ whole genome shotgun (WGS) entry which is preliminary data.</text>
</comment>
<evidence type="ECO:0000313" key="1">
    <source>
        <dbReference type="EMBL" id="TDL85448.1"/>
    </source>
</evidence>
<keyword evidence="2" id="KW-1185">Reference proteome</keyword>
<feature type="non-terminal residue" evidence="1">
    <location>
        <position position="187"/>
    </location>
</feature>